<reference evidence="2" key="1">
    <citation type="submission" date="2009-08" db="EMBL/GenBank/DDBJ databases">
        <title>Annotation of Salpingoeca rosetta.</title>
        <authorList>
            <consortium name="The Broad Institute Genome Sequencing Platform"/>
            <person name="Russ C."/>
            <person name="Cuomo C."/>
            <person name="Burger G."/>
            <person name="Gray M.W."/>
            <person name="Holland P.W.H."/>
            <person name="King N."/>
            <person name="Lang F.B.F."/>
            <person name="Roger A.J."/>
            <person name="Ruiz-Trillo I."/>
            <person name="Young S.K."/>
            <person name="Zeng Q."/>
            <person name="Gargeya S."/>
            <person name="Alvarado L."/>
            <person name="Berlin A."/>
            <person name="Chapman S.B."/>
            <person name="Chen Z."/>
            <person name="Freedman E."/>
            <person name="Gellesch M."/>
            <person name="Goldberg J."/>
            <person name="Griggs A."/>
            <person name="Gujja S."/>
            <person name="Heilman E."/>
            <person name="Heiman D."/>
            <person name="Howarth C."/>
            <person name="Mehta T."/>
            <person name="Neiman D."/>
            <person name="Pearson M."/>
            <person name="Roberts A."/>
            <person name="Saif S."/>
            <person name="Shea T."/>
            <person name="Shenoy N."/>
            <person name="Sisk P."/>
            <person name="Stolte C."/>
            <person name="Sykes S."/>
            <person name="White J."/>
            <person name="Yandava C."/>
            <person name="Haas B."/>
            <person name="Nusbaum C."/>
            <person name="Birren B."/>
        </authorList>
    </citation>
    <scope>NUCLEOTIDE SEQUENCE [LARGE SCALE GENOMIC DNA]</scope>
    <source>
        <strain evidence="2">ATCC 50818</strain>
    </source>
</reference>
<gene>
    <name evidence="2" type="ORF">PTSG_06548</name>
</gene>
<dbReference type="OrthoDB" id="10262014at2759"/>
<name>F2UG46_SALR5</name>
<keyword evidence="3" id="KW-1185">Reference proteome</keyword>
<dbReference type="eggNOG" id="ENOG502S7QY">
    <property type="taxonomic scope" value="Eukaryota"/>
</dbReference>
<feature type="transmembrane region" description="Helical" evidence="1">
    <location>
        <begin position="21"/>
        <end position="42"/>
    </location>
</feature>
<dbReference type="EMBL" id="GL832972">
    <property type="protein sequence ID" value="EGD75474.1"/>
    <property type="molecule type" value="Genomic_DNA"/>
</dbReference>
<dbReference type="RefSeq" id="XP_004991931.1">
    <property type="nucleotide sequence ID" value="XM_004991874.1"/>
</dbReference>
<dbReference type="Proteomes" id="UP000007799">
    <property type="component" value="Unassembled WGS sequence"/>
</dbReference>
<keyword evidence="1" id="KW-0812">Transmembrane</keyword>
<evidence type="ECO:0008006" key="4">
    <source>
        <dbReference type="Google" id="ProtNLM"/>
    </source>
</evidence>
<accession>F2UG46</accession>
<evidence type="ECO:0000313" key="2">
    <source>
        <dbReference type="EMBL" id="EGD75474.1"/>
    </source>
</evidence>
<dbReference type="AlphaFoldDB" id="F2UG46"/>
<feature type="transmembrane region" description="Helical" evidence="1">
    <location>
        <begin position="142"/>
        <end position="160"/>
    </location>
</feature>
<dbReference type="InParanoid" id="F2UG46"/>
<evidence type="ECO:0000256" key="1">
    <source>
        <dbReference type="SAM" id="Phobius"/>
    </source>
</evidence>
<protein>
    <recommendedName>
        <fullName evidence="4">TLC domain-containing protein</fullName>
    </recommendedName>
</protein>
<sequence>MPGAGSFDLDVGVPLDVQGDFIFLLKCFAALFAMDWLLVNVVKWFPERASTTRYFSLHILVNAYVVVIHFKDVVAAYSDPTNAYLGPCDTRGTVAIFALHIYHIIFYRPLPWVDWVHHVVMVIVMLPLAYMLAPGHMIAHGAFYASGLPGGIDYIFLVLIKCNVISKMQEKEWNVWVQNWVRAPGCIIHAWLTYHNLVEANKRIADPDLSMRLPTSTIPLIRDQTLANVAAWVVILTFYWNGMYFLERVIRSHERHLVLQTLDVSPRDLAAKEKDARAAAKKKNN</sequence>
<dbReference type="OMA" id="ALHLYHI"/>
<evidence type="ECO:0000313" key="3">
    <source>
        <dbReference type="Proteomes" id="UP000007799"/>
    </source>
</evidence>
<keyword evidence="1" id="KW-1133">Transmembrane helix</keyword>
<keyword evidence="1" id="KW-0472">Membrane</keyword>
<dbReference type="KEGG" id="sre:PTSG_06548"/>
<organism evidence="3">
    <name type="scientific">Salpingoeca rosetta (strain ATCC 50818 / BSB-021)</name>
    <dbReference type="NCBI Taxonomy" id="946362"/>
    <lineage>
        <taxon>Eukaryota</taxon>
        <taxon>Choanoflagellata</taxon>
        <taxon>Craspedida</taxon>
        <taxon>Salpingoecidae</taxon>
        <taxon>Salpingoeca</taxon>
    </lineage>
</organism>
<feature type="transmembrane region" description="Helical" evidence="1">
    <location>
        <begin position="54"/>
        <end position="70"/>
    </location>
</feature>
<proteinExistence type="predicted"/>
<feature type="transmembrane region" description="Helical" evidence="1">
    <location>
        <begin position="115"/>
        <end position="133"/>
    </location>
</feature>
<dbReference type="GeneID" id="16072491"/>